<keyword evidence="4" id="KW-1185">Reference proteome</keyword>
<proteinExistence type="predicted"/>
<name>A0ABR3VYG7_9PEZI</name>
<keyword evidence="2" id="KW-0812">Transmembrane</keyword>
<feature type="region of interest" description="Disordered" evidence="1">
    <location>
        <begin position="148"/>
        <end position="178"/>
    </location>
</feature>
<evidence type="ECO:0000313" key="4">
    <source>
        <dbReference type="Proteomes" id="UP001583177"/>
    </source>
</evidence>
<gene>
    <name evidence="3" type="ORF">Daus18300_013592</name>
</gene>
<dbReference type="EMBL" id="JAWRVE010000218">
    <property type="protein sequence ID" value="KAL1848491.1"/>
    <property type="molecule type" value="Genomic_DNA"/>
</dbReference>
<dbReference type="Proteomes" id="UP001583177">
    <property type="component" value="Unassembled WGS sequence"/>
</dbReference>
<feature type="compositionally biased region" description="Basic and acidic residues" evidence="1">
    <location>
        <begin position="159"/>
        <end position="178"/>
    </location>
</feature>
<feature type="transmembrane region" description="Helical" evidence="2">
    <location>
        <begin position="70"/>
        <end position="91"/>
    </location>
</feature>
<sequence length="178" mass="19209">MAVYDYVSGTIDSARRQADRVVSPHDRQKAYDSVLSFAQEQPLLFSFIVAQLLLSLVPILLFASFVLGAVALALFTAVIFSLFWIGVASIVLGSTLFVTFGLAALGWLWFVGTYLAANFVYGLVAGSSNNADHAAKVKMEEKWASINKKEPATADDDTNGVKRETELLGAEEHNASSG</sequence>
<evidence type="ECO:0000313" key="3">
    <source>
        <dbReference type="EMBL" id="KAL1848491.1"/>
    </source>
</evidence>
<protein>
    <submittedName>
        <fullName evidence="3">Uncharacterized protein</fullName>
    </submittedName>
</protein>
<evidence type="ECO:0000256" key="1">
    <source>
        <dbReference type="SAM" id="MobiDB-lite"/>
    </source>
</evidence>
<comment type="caution">
    <text evidence="3">The sequence shown here is derived from an EMBL/GenBank/DDBJ whole genome shotgun (WGS) entry which is preliminary data.</text>
</comment>
<evidence type="ECO:0000256" key="2">
    <source>
        <dbReference type="SAM" id="Phobius"/>
    </source>
</evidence>
<keyword evidence="2" id="KW-1133">Transmembrane helix</keyword>
<feature type="transmembrane region" description="Helical" evidence="2">
    <location>
        <begin position="43"/>
        <end position="63"/>
    </location>
</feature>
<dbReference type="Pfam" id="PF16015">
    <property type="entry name" value="Promethin"/>
    <property type="match status" value="1"/>
</dbReference>
<organism evidence="3 4">
    <name type="scientific">Diaporthe australafricana</name>
    <dbReference type="NCBI Taxonomy" id="127596"/>
    <lineage>
        <taxon>Eukaryota</taxon>
        <taxon>Fungi</taxon>
        <taxon>Dikarya</taxon>
        <taxon>Ascomycota</taxon>
        <taxon>Pezizomycotina</taxon>
        <taxon>Sordariomycetes</taxon>
        <taxon>Sordariomycetidae</taxon>
        <taxon>Diaporthales</taxon>
        <taxon>Diaporthaceae</taxon>
        <taxon>Diaporthe</taxon>
    </lineage>
</organism>
<keyword evidence="2" id="KW-0472">Membrane</keyword>
<accession>A0ABR3VYG7</accession>
<feature type="transmembrane region" description="Helical" evidence="2">
    <location>
        <begin position="97"/>
        <end position="121"/>
    </location>
</feature>
<reference evidence="3 4" key="1">
    <citation type="journal article" date="2024" name="IMA Fungus">
        <title>IMA Genome - F19 : A genome assembly and annotation guide to empower mycologists, including annotated draft genome sequences of Ceratocystis pirilliformis, Diaporthe australafricana, Fusarium ophioides, Paecilomyces lecythidis, and Sporothrix stenoceras.</title>
        <authorList>
            <person name="Aylward J."/>
            <person name="Wilson A.M."/>
            <person name="Visagie C.M."/>
            <person name="Spraker J."/>
            <person name="Barnes I."/>
            <person name="Buitendag C."/>
            <person name="Ceriani C."/>
            <person name="Del Mar Angel L."/>
            <person name="du Plessis D."/>
            <person name="Fuchs T."/>
            <person name="Gasser K."/>
            <person name="Kramer D."/>
            <person name="Li W."/>
            <person name="Munsamy K."/>
            <person name="Piso A."/>
            <person name="Price J.L."/>
            <person name="Sonnekus B."/>
            <person name="Thomas C."/>
            <person name="van der Nest A."/>
            <person name="van Dijk A."/>
            <person name="van Heerden A."/>
            <person name="van Vuuren N."/>
            <person name="Yilmaz N."/>
            <person name="Duong T.A."/>
            <person name="van der Merwe N.A."/>
            <person name="Wingfield M.J."/>
            <person name="Wingfield B.D."/>
        </authorList>
    </citation>
    <scope>NUCLEOTIDE SEQUENCE [LARGE SCALE GENOMIC DNA]</scope>
    <source>
        <strain evidence="3 4">CMW 18300</strain>
    </source>
</reference>